<dbReference type="AlphaFoldDB" id="A0A9W6PCK8"/>
<keyword evidence="1" id="KW-0812">Transmembrane</keyword>
<dbReference type="RefSeq" id="WP_051778298.1">
    <property type="nucleotide sequence ID" value="NZ_BSRX01000002.1"/>
</dbReference>
<dbReference type="OrthoDB" id="9809977at2"/>
<evidence type="ECO:0000256" key="1">
    <source>
        <dbReference type="SAM" id="Phobius"/>
    </source>
</evidence>
<feature type="transmembrane region" description="Helical" evidence="1">
    <location>
        <begin position="135"/>
        <end position="155"/>
    </location>
</feature>
<dbReference type="Proteomes" id="UP001165143">
    <property type="component" value="Unassembled WGS sequence"/>
</dbReference>
<proteinExistence type="predicted"/>
<sequence>MTVWARPATWWRSAIVLSAFLGIFLSNSSLVYFTIQSNVIVLGYFLAAIYWTARRDTADAPAPRLRGAAVLYITITGIVAHVLLNHGENPLPGLFSGPERLQHWSSFFLHYTTPLLVLVEWLLCSPRNASRWRDLPLWLAYPLGYAVLTETRAILFPDFPVRYPYFFLDPTENGYAWVALQMVQLVAEFAALGALVIGLDRLGTRLRRTPATETTETTETAGA</sequence>
<evidence type="ECO:0008006" key="4">
    <source>
        <dbReference type="Google" id="ProtNLM"/>
    </source>
</evidence>
<evidence type="ECO:0000313" key="3">
    <source>
        <dbReference type="Proteomes" id="UP001165143"/>
    </source>
</evidence>
<feature type="transmembrane region" description="Helical" evidence="1">
    <location>
        <begin position="9"/>
        <end position="25"/>
    </location>
</feature>
<feature type="transmembrane region" description="Helical" evidence="1">
    <location>
        <begin position="65"/>
        <end position="84"/>
    </location>
</feature>
<feature type="transmembrane region" description="Helical" evidence="1">
    <location>
        <begin position="31"/>
        <end position="53"/>
    </location>
</feature>
<name>A0A9W6PCK8_9ACTN</name>
<dbReference type="InterPro" id="IPR049713">
    <property type="entry name" value="Pr6Pr-like"/>
</dbReference>
<keyword evidence="1" id="KW-0472">Membrane</keyword>
<comment type="caution">
    <text evidence="2">The sequence shown here is derived from an EMBL/GenBank/DDBJ whole genome shotgun (WGS) entry which is preliminary data.</text>
</comment>
<accession>A0A9W6PCK8</accession>
<feature type="transmembrane region" description="Helical" evidence="1">
    <location>
        <begin position="175"/>
        <end position="199"/>
    </location>
</feature>
<protein>
    <recommendedName>
        <fullName evidence="4">Pr6Pr family membrane protein</fullName>
    </recommendedName>
</protein>
<keyword evidence="1" id="KW-1133">Transmembrane helix</keyword>
<evidence type="ECO:0000313" key="2">
    <source>
        <dbReference type="EMBL" id="GLW52471.1"/>
    </source>
</evidence>
<dbReference type="EMBL" id="BSRX01000002">
    <property type="protein sequence ID" value="GLW52471.1"/>
    <property type="molecule type" value="Genomic_DNA"/>
</dbReference>
<gene>
    <name evidence="2" type="ORF">Kpho01_04820</name>
</gene>
<dbReference type="NCBIfam" id="NF038065">
    <property type="entry name" value="Pr6Pr"/>
    <property type="match status" value="1"/>
</dbReference>
<feature type="transmembrane region" description="Helical" evidence="1">
    <location>
        <begin position="104"/>
        <end position="123"/>
    </location>
</feature>
<organism evidence="2 3">
    <name type="scientific">Kitasatospora phosalacinea</name>
    <dbReference type="NCBI Taxonomy" id="2065"/>
    <lineage>
        <taxon>Bacteria</taxon>
        <taxon>Bacillati</taxon>
        <taxon>Actinomycetota</taxon>
        <taxon>Actinomycetes</taxon>
        <taxon>Kitasatosporales</taxon>
        <taxon>Streptomycetaceae</taxon>
        <taxon>Kitasatospora</taxon>
    </lineage>
</organism>
<reference evidence="2" key="1">
    <citation type="submission" date="2023-02" db="EMBL/GenBank/DDBJ databases">
        <title>Kitasatospora phosalacinea NBRC 14362.</title>
        <authorList>
            <person name="Ichikawa N."/>
            <person name="Sato H."/>
            <person name="Tonouchi N."/>
        </authorList>
    </citation>
    <scope>NUCLEOTIDE SEQUENCE</scope>
    <source>
        <strain evidence="2">NBRC 14362</strain>
    </source>
</reference>